<evidence type="ECO:0000256" key="2">
    <source>
        <dbReference type="ARBA" id="ARBA00022448"/>
    </source>
</evidence>
<evidence type="ECO:0000256" key="3">
    <source>
        <dbReference type="ARBA" id="ARBA00022452"/>
    </source>
</evidence>
<dbReference type="Pfam" id="PF00593">
    <property type="entry name" value="TonB_dep_Rec_b-barrel"/>
    <property type="match status" value="1"/>
</dbReference>
<protein>
    <submittedName>
        <fullName evidence="19">TonB-dependent receptor</fullName>
    </submittedName>
</protein>
<evidence type="ECO:0000256" key="1">
    <source>
        <dbReference type="ARBA" id="ARBA00004571"/>
    </source>
</evidence>
<evidence type="ECO:0000256" key="11">
    <source>
        <dbReference type="ARBA" id="ARBA00023237"/>
    </source>
</evidence>
<dbReference type="PANTHER" id="PTHR32552">
    <property type="entry name" value="FERRICHROME IRON RECEPTOR-RELATED"/>
    <property type="match status" value="1"/>
</dbReference>
<keyword evidence="7" id="KW-0408">Iron</keyword>
<evidence type="ECO:0000256" key="4">
    <source>
        <dbReference type="ARBA" id="ARBA00022496"/>
    </source>
</evidence>
<evidence type="ECO:0000256" key="7">
    <source>
        <dbReference type="ARBA" id="ARBA00023004"/>
    </source>
</evidence>
<sequence length="783" mass="84804">MSQLRNRTDVIDPFRPKSRGGRYRRGRDLAYRSANGIAANAPVRRSDRRPRSQQDLSMPKLNSSLRHALTVSCGLTALASAMAIAPAAFAQDTKVGEIIITAQKRAENLQDVPVSVAAIGGEKLQSTFAAGEDILALSAKAPGLYAESSNGRAAPRFYIRGLGNADFDLAASQPVSVIQDDVVLENVVLKSSPLYDLDHVEVLRGPQGTLFGRNTTAGIVKFDTIKPTEEMKGRATATYGSYNTITFDGGVGGALVEGKVAARASVLIQHRDNWIDNTYTKKNDALGGFDERAGRLQVLFTPTDKLSALFNVHARDLDGTAAVFRANVLTKGSNKLNSNYERDKVAYDNTANNPQKYKGYGGSANIQYDFDGAKLTSITAYENTHGSSLGDIDGGNPTGPGFIPFQSNTRDGIKNLFQWTQEVRLASDTDGPLKWQVGGFYFDTKYDIRTDPFYIPATTLRQKNKAWAVFGQASYAVNDQLSLTGGLRYTDDDKDMNVVSGPNKAPSVSVSDTHVSWDLSAFYKLQEDVSVYAKVASGFRGPSIQGRDIAFGSPASTAKSETIMSYEVGLKSELFDRRVRLNGAIFTYTIDDPQFSAVGGGSNSNRLINAKKGEAYGLELDGEFVVTPNFVVTAGYSYAHTKIKDSSLAVAPCAACTVTDPLTAGGLALVNGNPFPNAPKYTFDVTARYSYPIASGELFAYTDWKVQGYTNIFLYQSKEFYTKGDFEGGLKLGYANKEGGWEVAAFARNITNESNIKGAIDFNNLTAFVNEPRVVGVSIDAHF</sequence>
<feature type="compositionally biased region" description="Basic and acidic residues" evidence="15">
    <location>
        <begin position="1"/>
        <end position="15"/>
    </location>
</feature>
<comment type="subcellular location">
    <subcellularLocation>
        <location evidence="1 12">Cell outer membrane</location>
        <topology evidence="1 12">Multi-pass membrane protein</topology>
    </subcellularLocation>
</comment>
<evidence type="ECO:0000259" key="17">
    <source>
        <dbReference type="Pfam" id="PF00593"/>
    </source>
</evidence>
<dbReference type="GO" id="GO:0006826">
    <property type="term" value="P:iron ion transport"/>
    <property type="evidence" value="ECO:0007669"/>
    <property type="project" value="UniProtKB-KW"/>
</dbReference>
<feature type="region of interest" description="Disordered" evidence="15">
    <location>
        <begin position="1"/>
        <end position="26"/>
    </location>
</feature>
<evidence type="ECO:0000313" key="19">
    <source>
        <dbReference type="EMBL" id="PZR31098.1"/>
    </source>
</evidence>
<accession>A0A2W5WC17</accession>
<dbReference type="PROSITE" id="PS01156">
    <property type="entry name" value="TONB_DEPENDENT_REC_2"/>
    <property type="match status" value="1"/>
</dbReference>
<keyword evidence="11 12" id="KW-0998">Cell outer membrane</keyword>
<comment type="caution">
    <text evidence="19">The sequence shown here is derived from an EMBL/GenBank/DDBJ whole genome shotgun (WGS) entry which is preliminary data.</text>
</comment>
<dbReference type="PROSITE" id="PS52016">
    <property type="entry name" value="TONB_DEPENDENT_REC_3"/>
    <property type="match status" value="1"/>
</dbReference>
<evidence type="ECO:0000256" key="14">
    <source>
        <dbReference type="RuleBase" id="RU003357"/>
    </source>
</evidence>
<keyword evidence="19" id="KW-0675">Receptor</keyword>
<dbReference type="Gene3D" id="2.40.170.20">
    <property type="entry name" value="TonB-dependent receptor, beta-barrel domain"/>
    <property type="match status" value="1"/>
</dbReference>
<evidence type="ECO:0000256" key="5">
    <source>
        <dbReference type="ARBA" id="ARBA00022692"/>
    </source>
</evidence>
<dbReference type="InterPro" id="IPR000531">
    <property type="entry name" value="Beta-barrel_TonB"/>
</dbReference>
<keyword evidence="5 12" id="KW-0812">Transmembrane</keyword>
<evidence type="ECO:0000256" key="8">
    <source>
        <dbReference type="ARBA" id="ARBA00023065"/>
    </source>
</evidence>
<keyword evidence="10 12" id="KW-0472">Membrane</keyword>
<dbReference type="AlphaFoldDB" id="A0A2W5WC17"/>
<comment type="similarity">
    <text evidence="12 14">Belongs to the TonB-dependent receptor family.</text>
</comment>
<evidence type="ECO:0000256" key="6">
    <source>
        <dbReference type="ARBA" id="ARBA00022729"/>
    </source>
</evidence>
<feature type="region of interest" description="Disordered" evidence="15">
    <location>
        <begin position="39"/>
        <end position="60"/>
    </location>
</feature>
<dbReference type="InterPro" id="IPR010917">
    <property type="entry name" value="TonB_rcpt_CS"/>
</dbReference>
<evidence type="ECO:0000259" key="18">
    <source>
        <dbReference type="Pfam" id="PF07715"/>
    </source>
</evidence>
<feature type="domain" description="TonB-dependent receptor plug" evidence="18">
    <location>
        <begin position="109"/>
        <end position="219"/>
    </location>
</feature>
<keyword evidence="16" id="KW-1133">Transmembrane helix</keyword>
<feature type="domain" description="TonB-dependent receptor-like beta-barrel" evidence="17">
    <location>
        <begin position="333"/>
        <end position="722"/>
    </location>
</feature>
<dbReference type="SUPFAM" id="SSF56935">
    <property type="entry name" value="Porins"/>
    <property type="match status" value="1"/>
</dbReference>
<feature type="compositionally biased region" description="Basic residues" evidence="15">
    <location>
        <begin position="16"/>
        <end position="25"/>
    </location>
</feature>
<evidence type="ECO:0000256" key="12">
    <source>
        <dbReference type="PROSITE-ProRule" id="PRU01360"/>
    </source>
</evidence>
<evidence type="ECO:0000256" key="13">
    <source>
        <dbReference type="PROSITE-ProRule" id="PRU10144"/>
    </source>
</evidence>
<dbReference type="InterPro" id="IPR039426">
    <property type="entry name" value="TonB-dep_rcpt-like"/>
</dbReference>
<evidence type="ECO:0000256" key="9">
    <source>
        <dbReference type="ARBA" id="ARBA00023077"/>
    </source>
</evidence>
<keyword evidence="9 14" id="KW-0798">TonB box</keyword>
<evidence type="ECO:0000256" key="15">
    <source>
        <dbReference type="SAM" id="MobiDB-lite"/>
    </source>
</evidence>
<dbReference type="EMBL" id="QFQZ01000098">
    <property type="protein sequence ID" value="PZR31098.1"/>
    <property type="molecule type" value="Genomic_DNA"/>
</dbReference>
<proteinExistence type="inferred from homology"/>
<dbReference type="InterPro" id="IPR012910">
    <property type="entry name" value="Plug_dom"/>
</dbReference>
<dbReference type="Proteomes" id="UP000249393">
    <property type="component" value="Unassembled WGS sequence"/>
</dbReference>
<evidence type="ECO:0000256" key="16">
    <source>
        <dbReference type="SAM" id="Phobius"/>
    </source>
</evidence>
<dbReference type="InterPro" id="IPR036942">
    <property type="entry name" value="Beta-barrel_TonB_sf"/>
</dbReference>
<keyword evidence="2 12" id="KW-0813">Transport</keyword>
<keyword evidence="6" id="KW-0732">Signal</keyword>
<gene>
    <name evidence="19" type="ORF">DI526_20630</name>
</gene>
<evidence type="ECO:0000256" key="10">
    <source>
        <dbReference type="ARBA" id="ARBA00023136"/>
    </source>
</evidence>
<dbReference type="Pfam" id="PF07715">
    <property type="entry name" value="Plug"/>
    <property type="match status" value="1"/>
</dbReference>
<evidence type="ECO:0000313" key="20">
    <source>
        <dbReference type="Proteomes" id="UP000249393"/>
    </source>
</evidence>
<organism evidence="19 20">
    <name type="scientific">Caulobacter segnis</name>
    <dbReference type="NCBI Taxonomy" id="88688"/>
    <lineage>
        <taxon>Bacteria</taxon>
        <taxon>Pseudomonadati</taxon>
        <taxon>Pseudomonadota</taxon>
        <taxon>Alphaproteobacteria</taxon>
        <taxon>Caulobacterales</taxon>
        <taxon>Caulobacteraceae</taxon>
        <taxon>Caulobacter</taxon>
    </lineage>
</organism>
<keyword evidence="4" id="KW-0410">Iron transport</keyword>
<keyword evidence="8" id="KW-0406">Ion transport</keyword>
<feature type="short sequence motif" description="TonB C-terminal box" evidence="13">
    <location>
        <begin position="766"/>
        <end position="783"/>
    </location>
</feature>
<reference evidence="19 20" key="1">
    <citation type="submission" date="2017-08" db="EMBL/GenBank/DDBJ databases">
        <title>Infants hospitalized years apart are colonized by the same room-sourced microbial strains.</title>
        <authorList>
            <person name="Brooks B."/>
            <person name="Olm M.R."/>
            <person name="Firek B.A."/>
            <person name="Baker R."/>
            <person name="Thomas B.C."/>
            <person name="Morowitz M.J."/>
            <person name="Banfield J.F."/>
        </authorList>
    </citation>
    <scope>NUCLEOTIDE SEQUENCE [LARGE SCALE GENOMIC DNA]</scope>
    <source>
        <strain evidence="19">S2_003_000_R2_4</strain>
    </source>
</reference>
<keyword evidence="3 12" id="KW-1134">Transmembrane beta strand</keyword>
<feature type="transmembrane region" description="Helical" evidence="16">
    <location>
        <begin position="68"/>
        <end position="89"/>
    </location>
</feature>
<dbReference type="GO" id="GO:0009279">
    <property type="term" value="C:cell outer membrane"/>
    <property type="evidence" value="ECO:0007669"/>
    <property type="project" value="UniProtKB-SubCell"/>
</dbReference>
<name>A0A2W5WC17_9CAUL</name>
<dbReference type="PANTHER" id="PTHR32552:SF81">
    <property type="entry name" value="TONB-DEPENDENT OUTER MEMBRANE RECEPTOR"/>
    <property type="match status" value="1"/>
</dbReference>